<comment type="subcellular location">
    <subcellularLocation>
        <location evidence="1">Cytoplasm</location>
    </subcellularLocation>
</comment>
<dbReference type="SUPFAM" id="SSF69695">
    <property type="entry name" value="SRP19"/>
    <property type="match status" value="1"/>
</dbReference>
<evidence type="ECO:0000256" key="1">
    <source>
        <dbReference type="ARBA" id="ARBA00004496"/>
    </source>
</evidence>
<feature type="compositionally biased region" description="Gly residues" evidence="5">
    <location>
        <begin position="276"/>
        <end position="299"/>
    </location>
</feature>
<keyword evidence="2" id="KW-0963">Cytoplasm</keyword>
<keyword evidence="7" id="KW-1185">Reference proteome</keyword>
<dbReference type="Proteomes" id="UP000886523">
    <property type="component" value="Unassembled WGS sequence"/>
</dbReference>
<dbReference type="PANTHER" id="PTHR17453:SF0">
    <property type="entry name" value="SIGNAL RECOGNITION PARTICLE 19 KDA PROTEIN"/>
    <property type="match status" value="1"/>
</dbReference>
<protein>
    <recommendedName>
        <fullName evidence="8">Signal recognition particle, SRP19 subunit</fullName>
    </recommendedName>
</protein>
<feature type="compositionally biased region" description="Acidic residues" evidence="5">
    <location>
        <begin position="7"/>
        <end position="16"/>
    </location>
</feature>
<evidence type="ECO:0000256" key="3">
    <source>
        <dbReference type="ARBA" id="ARBA00023135"/>
    </source>
</evidence>
<keyword evidence="4" id="KW-0687">Ribonucleoprotein</keyword>
<dbReference type="GO" id="GO:0005786">
    <property type="term" value="C:signal recognition particle, endoplasmic reticulum targeting"/>
    <property type="evidence" value="ECO:0007669"/>
    <property type="project" value="UniProtKB-KW"/>
</dbReference>
<comment type="caution">
    <text evidence="6">The sequence shown here is derived from an EMBL/GenBank/DDBJ whole genome shotgun (WGS) entry which is preliminary data.</text>
</comment>
<accession>A0A9P6DTY7</accession>
<gene>
    <name evidence="6" type="ORF">BS47DRAFT_1347102</name>
</gene>
<feature type="compositionally biased region" description="Pro residues" evidence="5">
    <location>
        <begin position="174"/>
        <end position="192"/>
    </location>
</feature>
<feature type="region of interest" description="Disordered" evidence="5">
    <location>
        <begin position="264"/>
        <end position="317"/>
    </location>
</feature>
<evidence type="ECO:0000256" key="5">
    <source>
        <dbReference type="SAM" id="MobiDB-lite"/>
    </source>
</evidence>
<evidence type="ECO:0000313" key="6">
    <source>
        <dbReference type="EMBL" id="KAF9511088.1"/>
    </source>
</evidence>
<evidence type="ECO:0000313" key="7">
    <source>
        <dbReference type="Proteomes" id="UP000886523"/>
    </source>
</evidence>
<dbReference type="PANTHER" id="PTHR17453">
    <property type="entry name" value="SIGNAL RECOGNITION PARTICLE 19 KD PROTEIN"/>
    <property type="match status" value="1"/>
</dbReference>
<evidence type="ECO:0000256" key="4">
    <source>
        <dbReference type="ARBA" id="ARBA00023274"/>
    </source>
</evidence>
<evidence type="ECO:0008006" key="8">
    <source>
        <dbReference type="Google" id="ProtNLM"/>
    </source>
</evidence>
<dbReference type="Gene3D" id="3.30.56.30">
    <property type="entry name" value="Signal recognition particle, SRP19-like subunit"/>
    <property type="match status" value="1"/>
</dbReference>
<feature type="region of interest" description="Disordered" evidence="5">
    <location>
        <begin position="163"/>
        <end position="244"/>
    </location>
</feature>
<keyword evidence="3" id="KW-0733">Signal recognition particle</keyword>
<dbReference type="AlphaFoldDB" id="A0A9P6DTY7"/>
<organism evidence="6 7">
    <name type="scientific">Hydnum rufescens UP504</name>
    <dbReference type="NCBI Taxonomy" id="1448309"/>
    <lineage>
        <taxon>Eukaryota</taxon>
        <taxon>Fungi</taxon>
        <taxon>Dikarya</taxon>
        <taxon>Basidiomycota</taxon>
        <taxon>Agaricomycotina</taxon>
        <taxon>Agaricomycetes</taxon>
        <taxon>Cantharellales</taxon>
        <taxon>Hydnaceae</taxon>
        <taxon>Hydnum</taxon>
    </lineage>
</organism>
<proteinExistence type="predicted"/>
<dbReference type="InterPro" id="IPR002778">
    <property type="entry name" value="Signal_recog_particle_SRP19"/>
</dbReference>
<sequence length="317" mass="33295">MPPALQEVDDFDDDFDLPLPDHPLPPASGGPSSFGHPAGTSVPRSSQLPGGASIVSDSAPFKMWTCVYPIYIDAKRPYGTGRRRVAREKSCWWPHSLLIAEAAQRLRLPSFHEPDKTHPRDWENPGRVKILFKDKGGFTNRNITTKKRLLEALAETIQSYHASQTPLPAQIRPTPSPPPSTNPPPTSHPATPPKAKANGTAAKDPRAKPAPQPPSASPSPRKGPTQVVKPPEPLPPISERYMPNSPLVESGVLINTVKVALNQQRESEKKAALEASGGGSGSGATGAAAGGGGGGGGGPNAPSGAGKGKKKVIRVRG</sequence>
<evidence type="ECO:0000256" key="2">
    <source>
        <dbReference type="ARBA" id="ARBA00022490"/>
    </source>
</evidence>
<feature type="compositionally biased region" description="Basic residues" evidence="5">
    <location>
        <begin position="307"/>
        <end position="317"/>
    </location>
</feature>
<dbReference type="EMBL" id="MU129005">
    <property type="protein sequence ID" value="KAF9511088.1"/>
    <property type="molecule type" value="Genomic_DNA"/>
</dbReference>
<reference evidence="6" key="1">
    <citation type="journal article" date="2020" name="Nat. Commun.">
        <title>Large-scale genome sequencing of mycorrhizal fungi provides insights into the early evolution of symbiotic traits.</title>
        <authorList>
            <person name="Miyauchi S."/>
            <person name="Kiss E."/>
            <person name="Kuo A."/>
            <person name="Drula E."/>
            <person name="Kohler A."/>
            <person name="Sanchez-Garcia M."/>
            <person name="Morin E."/>
            <person name="Andreopoulos B."/>
            <person name="Barry K.W."/>
            <person name="Bonito G."/>
            <person name="Buee M."/>
            <person name="Carver A."/>
            <person name="Chen C."/>
            <person name="Cichocki N."/>
            <person name="Clum A."/>
            <person name="Culley D."/>
            <person name="Crous P.W."/>
            <person name="Fauchery L."/>
            <person name="Girlanda M."/>
            <person name="Hayes R.D."/>
            <person name="Keri Z."/>
            <person name="LaButti K."/>
            <person name="Lipzen A."/>
            <person name="Lombard V."/>
            <person name="Magnuson J."/>
            <person name="Maillard F."/>
            <person name="Murat C."/>
            <person name="Nolan M."/>
            <person name="Ohm R.A."/>
            <person name="Pangilinan J."/>
            <person name="Pereira M.F."/>
            <person name="Perotto S."/>
            <person name="Peter M."/>
            <person name="Pfister S."/>
            <person name="Riley R."/>
            <person name="Sitrit Y."/>
            <person name="Stielow J.B."/>
            <person name="Szollosi G."/>
            <person name="Zifcakova L."/>
            <person name="Stursova M."/>
            <person name="Spatafora J.W."/>
            <person name="Tedersoo L."/>
            <person name="Vaario L.M."/>
            <person name="Yamada A."/>
            <person name="Yan M."/>
            <person name="Wang P."/>
            <person name="Xu J."/>
            <person name="Bruns T."/>
            <person name="Baldrian P."/>
            <person name="Vilgalys R."/>
            <person name="Dunand C."/>
            <person name="Henrissat B."/>
            <person name="Grigoriev I.V."/>
            <person name="Hibbett D."/>
            <person name="Nagy L.G."/>
            <person name="Martin F.M."/>
        </authorList>
    </citation>
    <scope>NUCLEOTIDE SEQUENCE</scope>
    <source>
        <strain evidence="6">UP504</strain>
    </source>
</reference>
<dbReference type="GO" id="GO:0008312">
    <property type="term" value="F:7S RNA binding"/>
    <property type="evidence" value="ECO:0007669"/>
    <property type="project" value="InterPro"/>
</dbReference>
<feature type="region of interest" description="Disordered" evidence="5">
    <location>
        <begin position="1"/>
        <end position="52"/>
    </location>
</feature>
<name>A0A9P6DTY7_9AGAM</name>
<dbReference type="OrthoDB" id="2190947at2759"/>
<dbReference type="InterPro" id="IPR036521">
    <property type="entry name" value="SRP19-like_sf"/>
</dbReference>
<dbReference type="GO" id="GO:0006617">
    <property type="term" value="P:SRP-dependent cotranslational protein targeting to membrane, signal sequence recognition"/>
    <property type="evidence" value="ECO:0007669"/>
    <property type="project" value="TreeGrafter"/>
</dbReference>
<dbReference type="Pfam" id="PF01922">
    <property type="entry name" value="SRP19"/>
    <property type="match status" value="1"/>
</dbReference>
<feature type="compositionally biased region" description="Pro residues" evidence="5">
    <location>
        <begin position="208"/>
        <end position="217"/>
    </location>
</feature>